<dbReference type="GO" id="GO:0006808">
    <property type="term" value="P:regulation of nitrogen utilization"/>
    <property type="evidence" value="ECO:0007669"/>
    <property type="project" value="InterPro"/>
</dbReference>
<gene>
    <name evidence="6" type="ORF">LDC_0578</name>
</gene>
<keyword evidence="5" id="KW-0804">Transcription</keyword>
<dbReference type="PROSITE" id="PS51343">
    <property type="entry name" value="PII_GLNB_DOM"/>
    <property type="match status" value="1"/>
</dbReference>
<comment type="subunit">
    <text evidence="1">Homotrimer.</text>
</comment>
<dbReference type="SMART" id="SM00938">
    <property type="entry name" value="P-II"/>
    <property type="match status" value="1"/>
</dbReference>
<dbReference type="SUPFAM" id="SSF54913">
    <property type="entry name" value="GlnB-like"/>
    <property type="match status" value="1"/>
</dbReference>
<keyword evidence="2" id="KW-0597">Phosphoprotein</keyword>
<reference evidence="6" key="2">
    <citation type="journal article" date="2011" name="Microb. Ecol.">
        <title>Taxonomic and Functional Metagenomic Profiling of the Microbial Community in the Anoxic Sediment of a Sub-saline Shallow Lake (Laguna de Carrizo, Central Spain).</title>
        <authorList>
            <person name="Ferrer M."/>
            <person name="Guazzaroni M.E."/>
            <person name="Richter M."/>
            <person name="Garcia-Salamanca A."/>
            <person name="Yarza P."/>
            <person name="Suarez-Suarez A."/>
            <person name="Solano J."/>
            <person name="Alcaide M."/>
            <person name="van Dillewijn P."/>
            <person name="Molina-Henares M.A."/>
            <person name="Lopez-Cortes N."/>
            <person name="Al-Ramahi Y."/>
            <person name="Guerrero C."/>
            <person name="Acosta A."/>
            <person name="de Eugenio L.I."/>
            <person name="Martinez V."/>
            <person name="Marques S."/>
            <person name="Rojo F."/>
            <person name="Santero E."/>
            <person name="Genilloud O."/>
            <person name="Perez-Perez J."/>
            <person name="Rossello-Mora R."/>
            <person name="Ramos J.L."/>
        </authorList>
    </citation>
    <scope>NUCLEOTIDE SEQUENCE</scope>
</reference>
<dbReference type="InterPro" id="IPR011322">
    <property type="entry name" value="N-reg_PII-like_a/b"/>
</dbReference>
<organism evidence="6">
    <name type="scientific">sediment metagenome</name>
    <dbReference type="NCBI Taxonomy" id="749907"/>
    <lineage>
        <taxon>unclassified sequences</taxon>
        <taxon>metagenomes</taxon>
        <taxon>ecological metagenomes</taxon>
    </lineage>
</organism>
<protein>
    <submittedName>
        <fullName evidence="6">Nitrogen regulatory protein PII</fullName>
    </submittedName>
</protein>
<keyword evidence="4" id="KW-0805">Transcription regulation</keyword>
<dbReference type="GO" id="GO:0030234">
    <property type="term" value="F:enzyme regulator activity"/>
    <property type="evidence" value="ECO:0007669"/>
    <property type="project" value="InterPro"/>
</dbReference>
<evidence type="ECO:0000256" key="3">
    <source>
        <dbReference type="ARBA" id="ARBA00022741"/>
    </source>
</evidence>
<dbReference type="InterPro" id="IPR015867">
    <property type="entry name" value="N-reg_PII/ATP_PRibTrfase_C"/>
</dbReference>
<dbReference type="PROSITE" id="PS00496">
    <property type="entry name" value="PII_GLNB_UMP"/>
    <property type="match status" value="1"/>
</dbReference>
<evidence type="ECO:0000256" key="5">
    <source>
        <dbReference type="ARBA" id="ARBA00023163"/>
    </source>
</evidence>
<evidence type="ECO:0000313" key="6">
    <source>
        <dbReference type="EMBL" id="EFK97384.1"/>
    </source>
</evidence>
<dbReference type="PRINTS" id="PR00340">
    <property type="entry name" value="PIIGLNB"/>
</dbReference>
<evidence type="ECO:0000256" key="2">
    <source>
        <dbReference type="ARBA" id="ARBA00022553"/>
    </source>
</evidence>
<evidence type="ECO:0000256" key="4">
    <source>
        <dbReference type="ARBA" id="ARBA00023015"/>
    </source>
</evidence>
<dbReference type="AlphaFoldDB" id="D9PGD1"/>
<dbReference type="EMBL" id="ADZX01000218">
    <property type="protein sequence ID" value="EFK97384.1"/>
    <property type="molecule type" value="Genomic_DNA"/>
</dbReference>
<comment type="caution">
    <text evidence="6">The sequence shown here is derived from an EMBL/GenBank/DDBJ whole genome shotgun (WGS) entry which is preliminary data.</text>
</comment>
<dbReference type="GO" id="GO:0005524">
    <property type="term" value="F:ATP binding"/>
    <property type="evidence" value="ECO:0007669"/>
    <property type="project" value="TreeGrafter"/>
</dbReference>
<dbReference type="InterPro" id="IPR002332">
    <property type="entry name" value="N-reg_PII_urydylation_site"/>
</dbReference>
<feature type="non-terminal residue" evidence="6">
    <location>
        <position position="1"/>
    </location>
</feature>
<dbReference type="PANTHER" id="PTHR30115:SF11">
    <property type="entry name" value="NITROGEN REGULATORY PROTEIN P-II HOMOLOG"/>
    <property type="match status" value="1"/>
</dbReference>
<reference evidence="6" key="1">
    <citation type="submission" date="2010-07" db="EMBL/GenBank/DDBJ databases">
        <authorList>
            <consortium name="CONSOLIDER consortium CSD2007-00005"/>
            <person name="Guazzaroni M.-E."/>
            <person name="Richter M."/>
            <person name="Garcia-Salamanca A."/>
            <person name="Yarza P."/>
            <person name="Ferrer M."/>
        </authorList>
    </citation>
    <scope>NUCLEOTIDE SEQUENCE</scope>
</reference>
<dbReference type="Gene3D" id="3.30.70.120">
    <property type="match status" value="1"/>
</dbReference>
<evidence type="ECO:0000256" key="1">
    <source>
        <dbReference type="ARBA" id="ARBA00011233"/>
    </source>
</evidence>
<sequence length="70" mass="7536">TELYRGAEYVVDFLPKVKVEVVVGDAMVDKAIDAIVKAARTGKIGDGKIFVCEVPQVVRIRTGETGEDAV</sequence>
<proteinExistence type="predicted"/>
<accession>D9PGD1</accession>
<dbReference type="Pfam" id="PF00543">
    <property type="entry name" value="P-II"/>
    <property type="match status" value="1"/>
</dbReference>
<dbReference type="PANTHER" id="PTHR30115">
    <property type="entry name" value="NITROGEN REGULATORY PROTEIN P-II"/>
    <property type="match status" value="1"/>
</dbReference>
<dbReference type="InterPro" id="IPR017918">
    <property type="entry name" value="N-reg_PII_CS"/>
</dbReference>
<keyword evidence="3" id="KW-0547">Nucleotide-binding</keyword>
<dbReference type="GO" id="GO:0005829">
    <property type="term" value="C:cytosol"/>
    <property type="evidence" value="ECO:0007669"/>
    <property type="project" value="TreeGrafter"/>
</dbReference>
<dbReference type="PROSITE" id="PS00638">
    <property type="entry name" value="PII_GLNB_CTER"/>
    <property type="match status" value="1"/>
</dbReference>
<name>D9PGD1_9ZZZZ</name>
<dbReference type="InterPro" id="IPR002187">
    <property type="entry name" value="N-reg_PII"/>
</dbReference>